<sequence length="533" mass="56302">MMVGPVGTAGGEAEGRSGDRDDPGGGAVSRADRAWLALLMAAFLAWHVPLMYRIRAGQDEDFYAVPGMAILRGGLPTIPYIPSRDPESIYYFADQALYTLPPLGFYLAAGVHWVLGDGLGPARIASAISGMAAVLLVGGLAGRWSGSGRAGMLAASAYLFCRAFLFPATTARPDMAAIAFGLGAVWWVARDDRRRRDVVLGGVCSGLSLLCHPVGLVPTAQVGLALLAGPGTGRARLGRASAFAAASLAGFGLWLPMIALHPDLFRIQFGGNVLGRAGPGLGRTLRELPAVLAYQSGQFLDHVGPIQAALYAVGLLGVTALAARGEARMRRVVFHAAAGAMLLALFMGRHHIRNYYGYPAAMLSIPVGVLADLVADRIGRWAGRRLATAVVVSALLLALVPGSGLRVLSAHLGHWDDPVYRVEAFADAVVADIPPGALVAADGSLVLEVFERGRPVVEALVDPFFYDVRAEPFSFAVFGPIGLEQVRPEIEGLEFVRSYGDRGDPFGHYAELYRRSPEAASGRSQTDRASPGR</sequence>
<feature type="compositionally biased region" description="Basic and acidic residues" evidence="8">
    <location>
        <begin position="13"/>
        <end position="23"/>
    </location>
</feature>
<feature type="transmembrane region" description="Helical" evidence="9">
    <location>
        <begin position="240"/>
        <end position="260"/>
    </location>
</feature>
<feature type="region of interest" description="Disordered" evidence="8">
    <location>
        <begin position="513"/>
        <end position="533"/>
    </location>
</feature>
<protein>
    <recommendedName>
        <fullName evidence="10">Glycosyltransferase RgtA/B/C/D-like domain-containing protein</fullName>
    </recommendedName>
</protein>
<keyword evidence="12" id="KW-1185">Reference proteome</keyword>
<evidence type="ECO:0000256" key="4">
    <source>
        <dbReference type="ARBA" id="ARBA00022679"/>
    </source>
</evidence>
<comment type="caution">
    <text evidence="11">The sequence shown here is derived from an EMBL/GenBank/DDBJ whole genome shotgun (WGS) entry which is preliminary data.</text>
</comment>
<name>A0A432MHT6_9BACT</name>
<evidence type="ECO:0000313" key="11">
    <source>
        <dbReference type="EMBL" id="RUL86477.1"/>
    </source>
</evidence>
<feature type="transmembrane region" description="Helical" evidence="9">
    <location>
        <begin position="34"/>
        <end position="52"/>
    </location>
</feature>
<evidence type="ECO:0000313" key="12">
    <source>
        <dbReference type="Proteomes" id="UP000280296"/>
    </source>
</evidence>
<evidence type="ECO:0000256" key="8">
    <source>
        <dbReference type="SAM" id="MobiDB-lite"/>
    </source>
</evidence>
<accession>A0A432MHT6</accession>
<dbReference type="InterPro" id="IPR050297">
    <property type="entry name" value="LipidA_mod_glycosyltrf_83"/>
</dbReference>
<keyword evidence="2" id="KW-1003">Cell membrane</keyword>
<evidence type="ECO:0000256" key="6">
    <source>
        <dbReference type="ARBA" id="ARBA00022989"/>
    </source>
</evidence>
<dbReference type="GO" id="GO:0016763">
    <property type="term" value="F:pentosyltransferase activity"/>
    <property type="evidence" value="ECO:0007669"/>
    <property type="project" value="TreeGrafter"/>
</dbReference>
<feature type="compositionally biased region" description="Polar residues" evidence="8">
    <location>
        <begin position="522"/>
        <end position="533"/>
    </location>
</feature>
<dbReference type="PANTHER" id="PTHR33908:SF11">
    <property type="entry name" value="MEMBRANE PROTEIN"/>
    <property type="match status" value="1"/>
</dbReference>
<keyword evidence="6 9" id="KW-1133">Transmembrane helix</keyword>
<dbReference type="PANTHER" id="PTHR33908">
    <property type="entry name" value="MANNOSYLTRANSFERASE YKCB-RELATED"/>
    <property type="match status" value="1"/>
</dbReference>
<feature type="transmembrane region" description="Helical" evidence="9">
    <location>
        <begin position="355"/>
        <end position="374"/>
    </location>
</feature>
<reference evidence="11 12" key="1">
    <citation type="submission" date="2018-12" db="EMBL/GenBank/DDBJ databases">
        <authorList>
            <person name="Toschakov S.V."/>
        </authorList>
    </citation>
    <scope>NUCLEOTIDE SEQUENCE [LARGE SCALE GENOMIC DNA]</scope>
    <source>
        <strain evidence="11 12">GM2012</strain>
    </source>
</reference>
<dbReference type="AlphaFoldDB" id="A0A432MHT6"/>
<dbReference type="InterPro" id="IPR038731">
    <property type="entry name" value="RgtA/B/C-like"/>
</dbReference>
<keyword evidence="5 9" id="KW-0812">Transmembrane</keyword>
<gene>
    <name evidence="11" type="ORF">TsocGM_16020</name>
</gene>
<dbReference type="GO" id="GO:0009103">
    <property type="term" value="P:lipopolysaccharide biosynthetic process"/>
    <property type="evidence" value="ECO:0007669"/>
    <property type="project" value="UniProtKB-ARBA"/>
</dbReference>
<evidence type="ECO:0000256" key="7">
    <source>
        <dbReference type="ARBA" id="ARBA00023136"/>
    </source>
</evidence>
<evidence type="ECO:0000256" key="5">
    <source>
        <dbReference type="ARBA" id="ARBA00022692"/>
    </source>
</evidence>
<feature type="transmembrane region" description="Helical" evidence="9">
    <location>
        <begin position="332"/>
        <end position="349"/>
    </location>
</feature>
<dbReference type="GO" id="GO:0005886">
    <property type="term" value="C:plasma membrane"/>
    <property type="evidence" value="ECO:0007669"/>
    <property type="project" value="UniProtKB-SubCell"/>
</dbReference>
<reference evidence="11 12" key="2">
    <citation type="submission" date="2019-01" db="EMBL/GenBank/DDBJ databases">
        <title>Tautonia sociabilis, a novel thermotolerant planctomycete of Isosphaeraceae family, isolated from a 4000 m deep subterranean habitat.</title>
        <authorList>
            <person name="Kovaleva O.L."/>
            <person name="Elcheninov A.G."/>
            <person name="Van Heerden E."/>
            <person name="Toshchakov S.V."/>
            <person name="Novikov A."/>
            <person name="Bonch-Osmolovskaya E.A."/>
            <person name="Kublanov I.V."/>
        </authorList>
    </citation>
    <scope>NUCLEOTIDE SEQUENCE [LARGE SCALE GENOMIC DNA]</scope>
    <source>
        <strain evidence="11 12">GM2012</strain>
    </source>
</reference>
<feature type="region of interest" description="Disordered" evidence="8">
    <location>
        <begin position="1"/>
        <end position="26"/>
    </location>
</feature>
<evidence type="ECO:0000256" key="2">
    <source>
        <dbReference type="ARBA" id="ARBA00022475"/>
    </source>
</evidence>
<feature type="transmembrane region" description="Helical" evidence="9">
    <location>
        <begin position="386"/>
        <end position="408"/>
    </location>
</feature>
<evidence type="ECO:0000256" key="3">
    <source>
        <dbReference type="ARBA" id="ARBA00022676"/>
    </source>
</evidence>
<dbReference type="Proteomes" id="UP000280296">
    <property type="component" value="Unassembled WGS sequence"/>
</dbReference>
<feature type="domain" description="Glycosyltransferase RgtA/B/C/D-like" evidence="10">
    <location>
        <begin position="101"/>
        <end position="254"/>
    </location>
</feature>
<feature type="transmembrane region" description="Helical" evidence="9">
    <location>
        <begin position="121"/>
        <end position="141"/>
    </location>
</feature>
<keyword evidence="3" id="KW-0328">Glycosyltransferase</keyword>
<feature type="transmembrane region" description="Helical" evidence="9">
    <location>
        <begin position="96"/>
        <end position="115"/>
    </location>
</feature>
<evidence type="ECO:0000259" key="10">
    <source>
        <dbReference type="Pfam" id="PF13231"/>
    </source>
</evidence>
<keyword evidence="4" id="KW-0808">Transferase</keyword>
<feature type="transmembrane region" description="Helical" evidence="9">
    <location>
        <begin position="171"/>
        <end position="189"/>
    </location>
</feature>
<organism evidence="11 12">
    <name type="scientific">Tautonia sociabilis</name>
    <dbReference type="NCBI Taxonomy" id="2080755"/>
    <lineage>
        <taxon>Bacteria</taxon>
        <taxon>Pseudomonadati</taxon>
        <taxon>Planctomycetota</taxon>
        <taxon>Planctomycetia</taxon>
        <taxon>Isosphaerales</taxon>
        <taxon>Isosphaeraceae</taxon>
        <taxon>Tautonia</taxon>
    </lineage>
</organism>
<evidence type="ECO:0000256" key="9">
    <source>
        <dbReference type="SAM" id="Phobius"/>
    </source>
</evidence>
<comment type="subcellular location">
    <subcellularLocation>
        <location evidence="1">Cell membrane</location>
        <topology evidence="1">Multi-pass membrane protein</topology>
    </subcellularLocation>
</comment>
<keyword evidence="7 9" id="KW-0472">Membrane</keyword>
<dbReference type="EMBL" id="RYZH01000031">
    <property type="protein sequence ID" value="RUL86477.1"/>
    <property type="molecule type" value="Genomic_DNA"/>
</dbReference>
<proteinExistence type="predicted"/>
<dbReference type="Pfam" id="PF13231">
    <property type="entry name" value="PMT_2"/>
    <property type="match status" value="1"/>
</dbReference>
<evidence type="ECO:0000256" key="1">
    <source>
        <dbReference type="ARBA" id="ARBA00004651"/>
    </source>
</evidence>